<sequence>MSEWSVTEPQKLTFDSPVRDLQVRIVNGTVNVVGTDEGSARLEVSELEGPPLIVTQNGTTLTVAYEDLPWKGFLKWLDRKGWRRSAVVSLAVPADTRVEVGVVGAAAVVSGVRGPAVIKGVTGDTTLVGVSGPVRADTVSGNLDAQAVTGDLRYHSVSGDLTVVEGSGPSVRADTVSGSMIVDLDPDGPTDVGLTSVSGEIAIRLPHPADAEVEANTASGKISNAFDGLRVHGQWGAHKITGRLGAGTGKLRATTVSGSIALLRRPPRDDDESTPWDTKPHPADHAPAAPGDNSVSGQDATGDATDATASTGDPADGTTDKKVL</sequence>
<dbReference type="EMBL" id="JBFAEG010000012">
    <property type="protein sequence ID" value="MEU5708861.1"/>
    <property type="molecule type" value="Genomic_DNA"/>
</dbReference>
<organism evidence="3 4">
    <name type="scientific">Streptomyces flaveolus</name>
    <dbReference type="NCBI Taxonomy" id="67297"/>
    <lineage>
        <taxon>Bacteria</taxon>
        <taxon>Bacillati</taxon>
        <taxon>Actinomycetota</taxon>
        <taxon>Actinomycetes</taxon>
        <taxon>Kitasatosporales</taxon>
        <taxon>Streptomycetaceae</taxon>
        <taxon>Streptomyces</taxon>
    </lineage>
</organism>
<feature type="region of interest" description="Disordered" evidence="1">
    <location>
        <begin position="262"/>
        <end position="324"/>
    </location>
</feature>
<dbReference type="InterPro" id="IPR025164">
    <property type="entry name" value="Toastrack_DUF4097"/>
</dbReference>
<accession>A0ABV3AA93</accession>
<name>A0ABV3AA93_9ACTN</name>
<dbReference type="Pfam" id="PF13349">
    <property type="entry name" value="DUF4097"/>
    <property type="match status" value="1"/>
</dbReference>
<feature type="compositionally biased region" description="Low complexity" evidence="1">
    <location>
        <begin position="299"/>
        <end position="317"/>
    </location>
</feature>
<evidence type="ECO:0000256" key="1">
    <source>
        <dbReference type="SAM" id="MobiDB-lite"/>
    </source>
</evidence>
<dbReference type="RefSeq" id="WP_030658663.1">
    <property type="nucleotide sequence ID" value="NZ_JBEXDP010000006.1"/>
</dbReference>
<comment type="caution">
    <text evidence="3">The sequence shown here is derived from an EMBL/GenBank/DDBJ whole genome shotgun (WGS) entry which is preliminary data.</text>
</comment>
<keyword evidence="4" id="KW-1185">Reference proteome</keyword>
<protein>
    <submittedName>
        <fullName evidence="3">DUF4097 family beta strand repeat-containing protein</fullName>
    </submittedName>
</protein>
<dbReference type="Proteomes" id="UP001551011">
    <property type="component" value="Unassembled WGS sequence"/>
</dbReference>
<feature type="domain" description="DUF4097" evidence="2">
    <location>
        <begin position="48"/>
        <end position="262"/>
    </location>
</feature>
<reference evidence="3 4" key="1">
    <citation type="submission" date="2024-06" db="EMBL/GenBank/DDBJ databases">
        <title>The Natural Products Discovery Center: Release of the First 8490 Sequenced Strains for Exploring Actinobacteria Biosynthetic Diversity.</title>
        <authorList>
            <person name="Kalkreuter E."/>
            <person name="Kautsar S.A."/>
            <person name="Yang D."/>
            <person name="Bader C.D."/>
            <person name="Teijaro C.N."/>
            <person name="Fluegel L."/>
            <person name="Davis C.M."/>
            <person name="Simpson J.R."/>
            <person name="Lauterbach L."/>
            <person name="Steele A.D."/>
            <person name="Gui C."/>
            <person name="Meng S."/>
            <person name="Li G."/>
            <person name="Viehrig K."/>
            <person name="Ye F."/>
            <person name="Su P."/>
            <person name="Kiefer A.F."/>
            <person name="Nichols A."/>
            <person name="Cepeda A.J."/>
            <person name="Yan W."/>
            <person name="Fan B."/>
            <person name="Jiang Y."/>
            <person name="Adhikari A."/>
            <person name="Zheng C.-J."/>
            <person name="Schuster L."/>
            <person name="Cowan T.M."/>
            <person name="Smanski M.J."/>
            <person name="Chevrette M.G."/>
            <person name="De Carvalho L.P.S."/>
            <person name="Shen B."/>
        </authorList>
    </citation>
    <scope>NUCLEOTIDE SEQUENCE [LARGE SCALE GENOMIC DNA]</scope>
    <source>
        <strain evidence="3 4">NPDC020594</strain>
    </source>
</reference>
<evidence type="ECO:0000313" key="3">
    <source>
        <dbReference type="EMBL" id="MEU5708861.1"/>
    </source>
</evidence>
<proteinExistence type="predicted"/>
<evidence type="ECO:0000313" key="4">
    <source>
        <dbReference type="Proteomes" id="UP001551011"/>
    </source>
</evidence>
<evidence type="ECO:0000259" key="2">
    <source>
        <dbReference type="Pfam" id="PF13349"/>
    </source>
</evidence>
<gene>
    <name evidence="3" type="ORF">AB0H04_18620</name>
</gene>